<organism evidence="6 7">
    <name type="scientific">Pseudomonas oryzae</name>
    <dbReference type="NCBI Taxonomy" id="1392877"/>
    <lineage>
        <taxon>Bacteria</taxon>
        <taxon>Pseudomonadati</taxon>
        <taxon>Pseudomonadota</taxon>
        <taxon>Gammaproteobacteria</taxon>
        <taxon>Pseudomonadales</taxon>
        <taxon>Pseudomonadaceae</taxon>
        <taxon>Pseudomonas</taxon>
    </lineage>
</organism>
<dbReference type="Gene3D" id="3.40.50.620">
    <property type="entry name" value="HUPs"/>
    <property type="match status" value="1"/>
</dbReference>
<comment type="cofactor">
    <cofactor evidence="3">
        <name>FAD</name>
        <dbReference type="ChEBI" id="CHEBI:57692"/>
    </cofactor>
    <text evidence="3">Binds 1 FAD per dimer.</text>
</comment>
<evidence type="ECO:0000259" key="5">
    <source>
        <dbReference type="Pfam" id="PF01012"/>
    </source>
</evidence>
<dbReference type="GO" id="GO:0050660">
    <property type="term" value="F:flavin adenine dinucleotide binding"/>
    <property type="evidence" value="ECO:0007669"/>
    <property type="project" value="InterPro"/>
</dbReference>
<reference evidence="7" key="1">
    <citation type="submission" date="2016-10" db="EMBL/GenBank/DDBJ databases">
        <authorList>
            <person name="Varghese N."/>
            <person name="Submissions S."/>
        </authorList>
    </citation>
    <scope>NUCLEOTIDE SEQUENCE [LARGE SCALE GENOMIC DNA]</scope>
    <source>
        <strain evidence="7">KCTC 32247</strain>
    </source>
</reference>
<protein>
    <submittedName>
        <fullName evidence="6">Electron transfer flavoprotein alpha subunit</fullName>
    </submittedName>
</protein>
<dbReference type="GO" id="GO:0033539">
    <property type="term" value="P:fatty acid beta-oxidation using acyl-CoA dehydrogenase"/>
    <property type="evidence" value="ECO:0007669"/>
    <property type="project" value="TreeGrafter"/>
</dbReference>
<dbReference type="Proteomes" id="UP000243359">
    <property type="component" value="Chromosome I"/>
</dbReference>
<sequence>MSAPLKTREILALIPLAWGEDALDMTLGAAQRVAADAGLGFAALLLGSAGSEEGARRAAAAGAARICLAAHASLALDAEPSALALAGADAVRQQPEAAQRLLLVPPGADGEELAAHLAAELDAQPLGRCSALRWTADGLEAERATWGGRLRLGMTLASGSAVACLRLGKAEAVASSEPPCERLELATLLPAPLAVEESTSGQRLPPVESARIVVSGGRGVNEQGFALLEELAERLDGSLGGSLPAVDAGMVPVVRQVGVSGKFVSPDIYLAVGISGTPQHLAGISPDTRIVAINKDPAADIFKVASVGVVGDWEQVLPELLRVVGEGRAAAS</sequence>
<dbReference type="Gene3D" id="3.40.50.1220">
    <property type="entry name" value="TPP-binding domain"/>
    <property type="match status" value="1"/>
</dbReference>
<proteinExistence type="inferred from homology"/>
<dbReference type="OrthoDB" id="9770286at2"/>
<keyword evidence="7" id="KW-1185">Reference proteome</keyword>
<dbReference type="PANTHER" id="PTHR43153:SF1">
    <property type="entry name" value="ELECTRON TRANSFER FLAVOPROTEIN SUBUNIT ALPHA, MITOCHONDRIAL"/>
    <property type="match status" value="1"/>
</dbReference>
<dbReference type="AlphaFoldDB" id="A0A1H1NHB1"/>
<dbReference type="InterPro" id="IPR001308">
    <property type="entry name" value="ETF_a/FixB"/>
</dbReference>
<dbReference type="GO" id="GO:0009055">
    <property type="term" value="F:electron transfer activity"/>
    <property type="evidence" value="ECO:0007669"/>
    <property type="project" value="InterPro"/>
</dbReference>
<accession>A0A1H1NHB1</accession>
<name>A0A1H1NHB1_9PSED</name>
<dbReference type="PIRSF" id="PIRSF000089">
    <property type="entry name" value="Electra_flavoP_a"/>
    <property type="match status" value="1"/>
</dbReference>
<comment type="similarity">
    <text evidence="1">Belongs to the ETF alpha-subunit/FixB family.</text>
</comment>
<evidence type="ECO:0000313" key="6">
    <source>
        <dbReference type="EMBL" id="SDR98431.1"/>
    </source>
</evidence>
<dbReference type="SUPFAM" id="SSF52467">
    <property type="entry name" value="DHS-like NAD/FAD-binding domain"/>
    <property type="match status" value="1"/>
</dbReference>
<evidence type="ECO:0000313" key="7">
    <source>
        <dbReference type="Proteomes" id="UP000243359"/>
    </source>
</evidence>
<keyword evidence="2" id="KW-0813">Transport</keyword>
<dbReference type="STRING" id="1392877.SAMN05216221_0807"/>
<dbReference type="InterPro" id="IPR014729">
    <property type="entry name" value="Rossmann-like_a/b/a_fold"/>
</dbReference>
<keyword evidence="3" id="KW-0274">FAD</keyword>
<dbReference type="EMBL" id="LT629751">
    <property type="protein sequence ID" value="SDR98431.1"/>
    <property type="molecule type" value="Genomic_DNA"/>
</dbReference>
<dbReference type="InterPro" id="IPR029035">
    <property type="entry name" value="DHS-like_NAD/FAD-binding_dom"/>
</dbReference>
<feature type="binding site" evidence="3">
    <location>
        <position position="218"/>
    </location>
    <ligand>
        <name>FAD</name>
        <dbReference type="ChEBI" id="CHEBI:57692"/>
    </ligand>
</feature>
<dbReference type="SUPFAM" id="SSF52402">
    <property type="entry name" value="Adenine nucleotide alpha hydrolases-like"/>
    <property type="match status" value="1"/>
</dbReference>
<evidence type="ECO:0000256" key="1">
    <source>
        <dbReference type="ARBA" id="ARBA00005817"/>
    </source>
</evidence>
<evidence type="ECO:0000256" key="3">
    <source>
        <dbReference type="PIRSR" id="PIRSR000089-1"/>
    </source>
</evidence>
<feature type="binding site" evidence="3">
    <location>
        <begin position="273"/>
        <end position="280"/>
    </location>
    <ligand>
        <name>FAD</name>
        <dbReference type="ChEBI" id="CHEBI:57692"/>
    </ligand>
</feature>
<dbReference type="Pfam" id="PF01012">
    <property type="entry name" value="ETF"/>
    <property type="match status" value="1"/>
</dbReference>
<feature type="binding site" evidence="3">
    <location>
        <begin position="256"/>
        <end position="260"/>
    </location>
    <ligand>
        <name>FAD</name>
        <dbReference type="ChEBI" id="CHEBI:57692"/>
    </ligand>
</feature>
<feature type="binding site" evidence="3">
    <location>
        <position position="294"/>
    </location>
    <ligand>
        <name>FAD</name>
        <dbReference type="ChEBI" id="CHEBI:57692"/>
    </ligand>
</feature>
<gene>
    <name evidence="6" type="ORF">SAMN05216221_0807</name>
</gene>
<evidence type="ECO:0000259" key="4">
    <source>
        <dbReference type="Pfam" id="PF00766"/>
    </source>
</evidence>
<dbReference type="InterPro" id="IPR014731">
    <property type="entry name" value="ETF_asu_C"/>
</dbReference>
<keyword evidence="3" id="KW-0285">Flavoprotein</keyword>
<feature type="domain" description="Electron transfer flavoprotein alpha/beta-subunit N-terminal" evidence="5">
    <location>
        <begin position="27"/>
        <end position="174"/>
    </location>
</feature>
<feature type="domain" description="Electron transfer flavoprotein alpha subunit C-terminal" evidence="4">
    <location>
        <begin position="207"/>
        <end position="284"/>
    </location>
</feature>
<evidence type="ECO:0000256" key="2">
    <source>
        <dbReference type="ARBA" id="ARBA00022982"/>
    </source>
</evidence>
<dbReference type="Pfam" id="PF00766">
    <property type="entry name" value="ETF_alpha"/>
    <property type="match status" value="1"/>
</dbReference>
<dbReference type="RefSeq" id="WP_090347722.1">
    <property type="nucleotide sequence ID" value="NZ_LT629751.1"/>
</dbReference>
<dbReference type="PANTHER" id="PTHR43153">
    <property type="entry name" value="ELECTRON TRANSFER FLAVOPROTEIN ALPHA"/>
    <property type="match status" value="1"/>
</dbReference>
<keyword evidence="2" id="KW-0249">Electron transport</keyword>
<dbReference type="InterPro" id="IPR014730">
    <property type="entry name" value="ETF_a/b_N"/>
</dbReference>